<feature type="chain" id="PRO_5046177076" description="Teneurin NHL domain-containing protein" evidence="2">
    <location>
        <begin position="25"/>
        <end position="409"/>
    </location>
</feature>
<evidence type="ECO:0000259" key="3">
    <source>
        <dbReference type="Pfam" id="PF25021"/>
    </source>
</evidence>
<evidence type="ECO:0000256" key="1">
    <source>
        <dbReference type="SAM" id="MobiDB-lite"/>
    </source>
</evidence>
<dbReference type="PANTHER" id="PTHR46388:SF2">
    <property type="entry name" value="NHL REPEAT-CONTAINING PROTEIN 2"/>
    <property type="match status" value="1"/>
</dbReference>
<name>A0ABN9U2A3_9DINO</name>
<sequence length="409" mass="42474">MALRGPRGLLAGLAACLAAPRTPAAPAGGSAALLVVGEVTGPLRQPGQDADALKVEFSMRKQIWGDHDGSLYYSSHAGHRLYKMDAAGSLRTVAGNGQPGWWGDGGLANQAGVRYPGPVWGDRSGHVFFVDNASSCLRRIDTQGIIATVAAFSWPRPSIGALWGDRSGDLYVTDTERRQVLRLRAEGDGYAEEVFAGRAPAATPAPLGHSGDGGPALHARLAQPNGLWGDDSGSLYVAEMAGHRIRRIDRAGRISTVAGTGSPGYSGDHHGGVATSARLKCPCDLWGDGYGSLFVADMGNHRIRRVDPQEATSRRSPATDPKATRATGAALGTPVSRRQRVCGLTGTVPSSSTPSTSASAAWTSAARSLPSATWEAAAPSRRGAGPRASAWGVRPGWATCSPTPAATRC</sequence>
<dbReference type="SUPFAM" id="SSF101898">
    <property type="entry name" value="NHL repeat"/>
    <property type="match status" value="1"/>
</dbReference>
<evidence type="ECO:0000313" key="5">
    <source>
        <dbReference type="Proteomes" id="UP001189429"/>
    </source>
</evidence>
<comment type="caution">
    <text evidence="4">The sequence shown here is derived from an EMBL/GenBank/DDBJ whole genome shotgun (WGS) entry which is preliminary data.</text>
</comment>
<evidence type="ECO:0000256" key="2">
    <source>
        <dbReference type="SAM" id="SignalP"/>
    </source>
</evidence>
<protein>
    <recommendedName>
        <fullName evidence="3">Teneurin NHL domain-containing protein</fullName>
    </recommendedName>
</protein>
<feature type="region of interest" description="Disordered" evidence="1">
    <location>
        <begin position="305"/>
        <end position="329"/>
    </location>
</feature>
<feature type="signal peptide" evidence="2">
    <location>
        <begin position="1"/>
        <end position="24"/>
    </location>
</feature>
<dbReference type="InterPro" id="IPR056822">
    <property type="entry name" value="TEN_NHL"/>
</dbReference>
<dbReference type="Pfam" id="PF25021">
    <property type="entry name" value="TEN_NHL"/>
    <property type="match status" value="1"/>
</dbReference>
<accession>A0ABN9U2A3</accession>
<reference evidence="4" key="1">
    <citation type="submission" date="2023-10" db="EMBL/GenBank/DDBJ databases">
        <authorList>
            <person name="Chen Y."/>
            <person name="Shah S."/>
            <person name="Dougan E. K."/>
            <person name="Thang M."/>
            <person name="Chan C."/>
        </authorList>
    </citation>
    <scope>NUCLEOTIDE SEQUENCE [LARGE SCALE GENOMIC DNA]</scope>
</reference>
<dbReference type="EMBL" id="CAUYUJ010015356">
    <property type="protein sequence ID" value="CAK0852908.1"/>
    <property type="molecule type" value="Genomic_DNA"/>
</dbReference>
<dbReference type="Gene3D" id="2.120.10.30">
    <property type="entry name" value="TolB, C-terminal domain"/>
    <property type="match status" value="2"/>
</dbReference>
<gene>
    <name evidence="4" type="ORF">PCOR1329_LOCUS44554</name>
</gene>
<keyword evidence="5" id="KW-1185">Reference proteome</keyword>
<keyword evidence="2" id="KW-0732">Signal</keyword>
<feature type="domain" description="Teneurin NHL" evidence="3">
    <location>
        <begin position="166"/>
        <end position="260"/>
    </location>
</feature>
<proteinExistence type="predicted"/>
<dbReference type="PANTHER" id="PTHR46388">
    <property type="entry name" value="NHL REPEAT-CONTAINING PROTEIN 2"/>
    <property type="match status" value="1"/>
</dbReference>
<dbReference type="Proteomes" id="UP001189429">
    <property type="component" value="Unassembled WGS sequence"/>
</dbReference>
<organism evidence="4 5">
    <name type="scientific">Prorocentrum cordatum</name>
    <dbReference type="NCBI Taxonomy" id="2364126"/>
    <lineage>
        <taxon>Eukaryota</taxon>
        <taxon>Sar</taxon>
        <taxon>Alveolata</taxon>
        <taxon>Dinophyceae</taxon>
        <taxon>Prorocentrales</taxon>
        <taxon>Prorocentraceae</taxon>
        <taxon>Prorocentrum</taxon>
    </lineage>
</organism>
<evidence type="ECO:0000313" key="4">
    <source>
        <dbReference type="EMBL" id="CAK0852908.1"/>
    </source>
</evidence>
<dbReference type="InterPro" id="IPR011042">
    <property type="entry name" value="6-blade_b-propeller_TolB-like"/>
</dbReference>